<comment type="caution">
    <text evidence="1">The sequence shown here is derived from an EMBL/GenBank/DDBJ whole genome shotgun (WGS) entry which is preliminary data.</text>
</comment>
<evidence type="ECO:0000313" key="2">
    <source>
        <dbReference type="Proteomes" id="UP000886523"/>
    </source>
</evidence>
<organism evidence="1 2">
    <name type="scientific">Hydnum rufescens UP504</name>
    <dbReference type="NCBI Taxonomy" id="1448309"/>
    <lineage>
        <taxon>Eukaryota</taxon>
        <taxon>Fungi</taxon>
        <taxon>Dikarya</taxon>
        <taxon>Basidiomycota</taxon>
        <taxon>Agaricomycotina</taxon>
        <taxon>Agaricomycetes</taxon>
        <taxon>Cantharellales</taxon>
        <taxon>Hydnaceae</taxon>
        <taxon>Hydnum</taxon>
    </lineage>
</organism>
<evidence type="ECO:0000313" key="1">
    <source>
        <dbReference type="EMBL" id="KAF9508607.1"/>
    </source>
</evidence>
<dbReference type="Proteomes" id="UP000886523">
    <property type="component" value="Unassembled WGS sequence"/>
</dbReference>
<dbReference type="AlphaFoldDB" id="A0A9P6AN50"/>
<keyword evidence="2" id="KW-1185">Reference proteome</keyword>
<reference evidence="1" key="1">
    <citation type="journal article" date="2020" name="Nat. Commun.">
        <title>Large-scale genome sequencing of mycorrhizal fungi provides insights into the early evolution of symbiotic traits.</title>
        <authorList>
            <person name="Miyauchi S."/>
            <person name="Kiss E."/>
            <person name="Kuo A."/>
            <person name="Drula E."/>
            <person name="Kohler A."/>
            <person name="Sanchez-Garcia M."/>
            <person name="Morin E."/>
            <person name="Andreopoulos B."/>
            <person name="Barry K.W."/>
            <person name="Bonito G."/>
            <person name="Buee M."/>
            <person name="Carver A."/>
            <person name="Chen C."/>
            <person name="Cichocki N."/>
            <person name="Clum A."/>
            <person name="Culley D."/>
            <person name="Crous P.W."/>
            <person name="Fauchery L."/>
            <person name="Girlanda M."/>
            <person name="Hayes R.D."/>
            <person name="Keri Z."/>
            <person name="LaButti K."/>
            <person name="Lipzen A."/>
            <person name="Lombard V."/>
            <person name="Magnuson J."/>
            <person name="Maillard F."/>
            <person name="Murat C."/>
            <person name="Nolan M."/>
            <person name="Ohm R.A."/>
            <person name="Pangilinan J."/>
            <person name="Pereira M.F."/>
            <person name="Perotto S."/>
            <person name="Peter M."/>
            <person name="Pfister S."/>
            <person name="Riley R."/>
            <person name="Sitrit Y."/>
            <person name="Stielow J.B."/>
            <person name="Szollosi G."/>
            <person name="Zifcakova L."/>
            <person name="Stursova M."/>
            <person name="Spatafora J.W."/>
            <person name="Tedersoo L."/>
            <person name="Vaario L.M."/>
            <person name="Yamada A."/>
            <person name="Yan M."/>
            <person name="Wang P."/>
            <person name="Xu J."/>
            <person name="Bruns T."/>
            <person name="Baldrian P."/>
            <person name="Vilgalys R."/>
            <person name="Dunand C."/>
            <person name="Henrissat B."/>
            <person name="Grigoriev I.V."/>
            <person name="Hibbett D."/>
            <person name="Nagy L.G."/>
            <person name="Martin F.M."/>
        </authorList>
    </citation>
    <scope>NUCLEOTIDE SEQUENCE</scope>
    <source>
        <strain evidence="1">UP504</strain>
    </source>
</reference>
<proteinExistence type="predicted"/>
<sequence length="143" mass="16002">MLLVESRDQELPEAAQASYSKHAITKEVVAIEDIEAEMLATAQLLMHYTLDHIAFVCGLELPHFGVNHSLIGCFFIVDNVDVPVTELECHGVPLHGIWVLEEREVHPLDSFSSVSNPETQEATQCVTECTELHGDFVEIWKMS</sequence>
<protein>
    <submittedName>
        <fullName evidence="1">Uncharacterized protein</fullName>
    </submittedName>
</protein>
<name>A0A9P6AN50_9AGAM</name>
<accession>A0A9P6AN50</accession>
<gene>
    <name evidence="1" type="ORF">BS47DRAFT_1365856</name>
</gene>
<dbReference type="EMBL" id="MU129055">
    <property type="protein sequence ID" value="KAF9508607.1"/>
    <property type="molecule type" value="Genomic_DNA"/>
</dbReference>